<feature type="domain" description="4Fe-4S Mo/W bis-MGD-type" evidence="5">
    <location>
        <begin position="1"/>
        <end position="38"/>
    </location>
</feature>
<dbReference type="AlphaFoldDB" id="A0A383DJD8"/>
<dbReference type="EMBL" id="UINC01217667">
    <property type="protein sequence ID" value="SVE44365.1"/>
    <property type="molecule type" value="Genomic_DNA"/>
</dbReference>
<keyword evidence="1" id="KW-0004">4Fe-4S</keyword>
<sequence>VADGRVQRVKPRADGVDAQGYWLCDTGRYGWHPEHERLTTPQLRGEAVEWDAALAEVAEQMELAVDAAVLLSPYLSNEEAFLLANLARRWKADLFLWQTYEAGGDRTFPSGFTIRAQRGPNVAGVIAVADAVGLPLGDTAALTTRLAAGDVDALYALGGSLHGEGPELGVVDDVFFARQDVLATPGTRDADVVMAGASAWAEKDGNFVDGL</sequence>
<protein>
    <recommendedName>
        <fullName evidence="5">4Fe-4S Mo/W bis-MGD-type domain-containing protein</fullName>
    </recommendedName>
</protein>
<dbReference type="InterPro" id="IPR050123">
    <property type="entry name" value="Prok_molybdopt-oxidoreductase"/>
</dbReference>
<evidence type="ECO:0000256" key="3">
    <source>
        <dbReference type="ARBA" id="ARBA00023004"/>
    </source>
</evidence>
<dbReference type="PROSITE" id="PS51669">
    <property type="entry name" value="4FE4S_MOW_BIS_MGD"/>
    <property type="match status" value="1"/>
</dbReference>
<keyword evidence="3" id="KW-0408">Iron</keyword>
<evidence type="ECO:0000313" key="6">
    <source>
        <dbReference type="EMBL" id="SVE44365.1"/>
    </source>
</evidence>
<dbReference type="GO" id="GO:0046872">
    <property type="term" value="F:metal ion binding"/>
    <property type="evidence" value="ECO:0007669"/>
    <property type="project" value="UniProtKB-KW"/>
</dbReference>
<reference evidence="6" key="1">
    <citation type="submission" date="2018-05" db="EMBL/GenBank/DDBJ databases">
        <authorList>
            <person name="Lanie J.A."/>
            <person name="Ng W.-L."/>
            <person name="Kazmierczak K.M."/>
            <person name="Andrzejewski T.M."/>
            <person name="Davidsen T.M."/>
            <person name="Wayne K.J."/>
            <person name="Tettelin H."/>
            <person name="Glass J.I."/>
            <person name="Rusch D."/>
            <person name="Podicherti R."/>
            <person name="Tsui H.-C.T."/>
            <person name="Winkler M.E."/>
        </authorList>
    </citation>
    <scope>NUCLEOTIDE SEQUENCE</scope>
</reference>
<dbReference type="GO" id="GO:0016020">
    <property type="term" value="C:membrane"/>
    <property type="evidence" value="ECO:0007669"/>
    <property type="project" value="TreeGrafter"/>
</dbReference>
<keyword evidence="2" id="KW-0479">Metal-binding</keyword>
<dbReference type="PANTHER" id="PTHR43105">
    <property type="entry name" value="RESPIRATORY NITRATE REDUCTASE"/>
    <property type="match status" value="1"/>
</dbReference>
<name>A0A383DJD8_9ZZZZ</name>
<dbReference type="GO" id="GO:0051539">
    <property type="term" value="F:4 iron, 4 sulfur cluster binding"/>
    <property type="evidence" value="ECO:0007669"/>
    <property type="project" value="UniProtKB-KW"/>
</dbReference>
<keyword evidence="4" id="KW-0411">Iron-sulfur</keyword>
<proteinExistence type="predicted"/>
<dbReference type="GO" id="GO:0022904">
    <property type="term" value="P:respiratory electron transport chain"/>
    <property type="evidence" value="ECO:0007669"/>
    <property type="project" value="TreeGrafter"/>
</dbReference>
<accession>A0A383DJD8</accession>
<dbReference type="PANTHER" id="PTHR43105:SF10">
    <property type="entry name" value="NADH-QUINONE OXIDOREDUCTASE SUBUNIT G"/>
    <property type="match status" value="1"/>
</dbReference>
<dbReference type="Gene3D" id="3.40.50.740">
    <property type="match status" value="1"/>
</dbReference>
<evidence type="ECO:0000256" key="2">
    <source>
        <dbReference type="ARBA" id="ARBA00022723"/>
    </source>
</evidence>
<feature type="non-terminal residue" evidence="6">
    <location>
        <position position="1"/>
    </location>
</feature>
<dbReference type="InterPro" id="IPR006963">
    <property type="entry name" value="Mopterin_OxRdtase_4Fe-4S_dom"/>
</dbReference>
<evidence type="ECO:0000256" key="4">
    <source>
        <dbReference type="ARBA" id="ARBA00023014"/>
    </source>
</evidence>
<dbReference type="GO" id="GO:0003954">
    <property type="term" value="F:NADH dehydrogenase activity"/>
    <property type="evidence" value="ECO:0007669"/>
    <property type="project" value="TreeGrafter"/>
</dbReference>
<evidence type="ECO:0000259" key="5">
    <source>
        <dbReference type="PROSITE" id="PS51669"/>
    </source>
</evidence>
<feature type="non-terminal residue" evidence="6">
    <location>
        <position position="211"/>
    </location>
</feature>
<evidence type="ECO:0000256" key="1">
    <source>
        <dbReference type="ARBA" id="ARBA00022485"/>
    </source>
</evidence>
<gene>
    <name evidence="6" type="ORF">METZ01_LOCUS497219</name>
</gene>
<organism evidence="6">
    <name type="scientific">marine metagenome</name>
    <dbReference type="NCBI Taxonomy" id="408172"/>
    <lineage>
        <taxon>unclassified sequences</taxon>
        <taxon>metagenomes</taxon>
        <taxon>ecological metagenomes</taxon>
    </lineage>
</organism>
<dbReference type="SUPFAM" id="SSF53706">
    <property type="entry name" value="Formate dehydrogenase/DMSO reductase, domains 1-3"/>
    <property type="match status" value="1"/>
</dbReference>